<reference evidence="2" key="1">
    <citation type="submission" date="2021-05" db="EMBL/GenBank/DDBJ databases">
        <title>Energy efficiency and biological interactions define the core microbiome of deep oligotrophic groundwater.</title>
        <authorList>
            <person name="Mehrshad M."/>
            <person name="Lopez-Fernandez M."/>
            <person name="Bell E."/>
            <person name="Bernier-Latmani R."/>
            <person name="Bertilsson S."/>
            <person name="Dopson M."/>
        </authorList>
    </citation>
    <scope>NUCLEOTIDE SEQUENCE</scope>
    <source>
        <strain evidence="2">Modern_marine.mb.64</strain>
    </source>
</reference>
<protein>
    <submittedName>
        <fullName evidence="2">M36 family metallopeptidase</fullName>
    </submittedName>
</protein>
<organism evidence="2 3">
    <name type="scientific">Eiseniibacteriota bacterium</name>
    <dbReference type="NCBI Taxonomy" id="2212470"/>
    <lineage>
        <taxon>Bacteria</taxon>
        <taxon>Candidatus Eiseniibacteriota</taxon>
    </lineage>
</organism>
<dbReference type="EMBL" id="JAHJDP010000104">
    <property type="protein sequence ID" value="MBU2692902.1"/>
    <property type="molecule type" value="Genomic_DNA"/>
</dbReference>
<evidence type="ECO:0000313" key="3">
    <source>
        <dbReference type="Proteomes" id="UP000777784"/>
    </source>
</evidence>
<proteinExistence type="predicted"/>
<gene>
    <name evidence="2" type="ORF">KJ970_18435</name>
</gene>
<dbReference type="Proteomes" id="UP000777784">
    <property type="component" value="Unassembled WGS sequence"/>
</dbReference>
<accession>A0A948W544</accession>
<name>A0A948W544_UNCEI</name>
<comment type="caution">
    <text evidence="2">The sequence shown here is derived from an EMBL/GenBank/DDBJ whole genome shotgun (WGS) entry which is preliminary data.</text>
</comment>
<sequence length="849" mass="94107">MLKDRSPTIPPSHRRWSLWMLGMALLLGIVLLTLSLPKPFTSRVYWNRFFTGSESQNDPPTASLFIHDNQEGLIEWALLLPPSSTTSGPFPAGLFMEPGSTAFADIDLDVTLNEYVGPAPPELTLGRPKIHTSLTGGRALYPLHWKERALKGMEISADFDASGRLQILRGPYIESWPSPPLNGTAQISEEKILGAAWAWLERNKITFDAVRGDTLWAGGAFWNISTEKWIGIRDVLIQISDPPADWLLGIDEETGDVIQAEDRLLFDTSYDHEGTGSVFAPNPIVMSGDDDIRWGDPVEEWVVTRRLTHLDGSGWLRGRYAAITTGLPPRTFRPNLQFIVESYHPGFEEVMAYFHITETADDLKTRGLLPGGDPFPVRVHASNLDNSWYRPSTGMIEFGDGGVPDAQDADIILHEFGHAVHDRLVPGFGEGQTIALSEGFSDYLACSYTGDPCLGEWDATYYSPPCLRKIDEFRIYPDDWTDRPHSDGLIWAGALWDIRQHLGEEAALDLALRAMARTSRWSSFVETAEILASLASNPPLSAPRSTPLIVRGILEERGLLIRRASVELAVADRLALPLLFPFPVGDKLSWGLEVLGDGKIILRDHPQSYESSSGDTTLEISTYVKPDHPPQRWEISYDIRPESVSIELKGLSDGLITQRSRAQLSQTGEILLSWGGEGQGLGAPGFVQIRSINAPPDTLDLMTELPMAVAGIYYQMRGPSSLGNGYLRLKPVPTPSSPPDSEPDSSGLWTAEWETHPEQPLPENRRFIFSKTPARAPLNVQYQLTQAGDFRLDLVDVGGRRVESLDLGHRSPGSYTWTLSSSDLSSGVYWIRMMNHSTTVASQKILILR</sequence>
<feature type="region of interest" description="Disordered" evidence="1">
    <location>
        <begin position="728"/>
        <end position="748"/>
    </location>
</feature>
<dbReference type="SUPFAM" id="SSF55486">
    <property type="entry name" value="Metalloproteases ('zincins'), catalytic domain"/>
    <property type="match status" value="1"/>
</dbReference>
<evidence type="ECO:0000313" key="2">
    <source>
        <dbReference type="EMBL" id="MBU2692902.1"/>
    </source>
</evidence>
<dbReference type="AlphaFoldDB" id="A0A948W544"/>
<evidence type="ECO:0000256" key="1">
    <source>
        <dbReference type="SAM" id="MobiDB-lite"/>
    </source>
</evidence>